<protein>
    <submittedName>
        <fullName evidence="8">Uncharacterized protein</fullName>
    </submittedName>
</protein>
<evidence type="ECO:0000259" key="6">
    <source>
        <dbReference type="PROSITE" id="PS50234"/>
    </source>
</evidence>
<dbReference type="PANTHER" id="PTHR19325">
    <property type="entry name" value="COMPLEMENT COMPONENT-RELATED SUSHI DOMAIN-CONTAINING"/>
    <property type="match status" value="1"/>
</dbReference>
<evidence type="ECO:0000256" key="5">
    <source>
        <dbReference type="PROSITE-ProRule" id="PRU00302"/>
    </source>
</evidence>
<keyword evidence="2" id="KW-0677">Repeat</keyword>
<evidence type="ECO:0000256" key="2">
    <source>
        <dbReference type="ARBA" id="ARBA00022737"/>
    </source>
</evidence>
<dbReference type="EMBL" id="CAWYQH010000068">
    <property type="protein sequence ID" value="CAK8679839.1"/>
    <property type="molecule type" value="Genomic_DNA"/>
</dbReference>
<organism evidence="8 9">
    <name type="scientific">Clavelina lepadiformis</name>
    <name type="common">Light-bulb sea squirt</name>
    <name type="synonym">Ascidia lepadiformis</name>
    <dbReference type="NCBI Taxonomy" id="159417"/>
    <lineage>
        <taxon>Eukaryota</taxon>
        <taxon>Metazoa</taxon>
        <taxon>Chordata</taxon>
        <taxon>Tunicata</taxon>
        <taxon>Ascidiacea</taxon>
        <taxon>Aplousobranchia</taxon>
        <taxon>Clavelinidae</taxon>
        <taxon>Clavelina</taxon>
    </lineage>
</organism>
<evidence type="ECO:0000256" key="3">
    <source>
        <dbReference type="ARBA" id="ARBA00023157"/>
    </source>
</evidence>
<keyword evidence="9" id="KW-1185">Reference proteome</keyword>
<evidence type="ECO:0000256" key="1">
    <source>
        <dbReference type="ARBA" id="ARBA00022659"/>
    </source>
</evidence>
<dbReference type="InterPro" id="IPR035976">
    <property type="entry name" value="Sushi/SCR/CCP_sf"/>
</dbReference>
<sequence length="275" mass="29598">MVCRCCCQSDACNIGPHQCFGRQPVRACRPRHRPPIPGSVDCSSRNRVGSACTFSCPDGYNLVGSVTSTCNDDGTWSSLAPRCAQALCNPPHISLRNGAISCSRRNILNSVCTFSCDPGFTLNGARTSTCQPNGFEAADWSTNTPTGPRETSCNRTRTGQAINFTREVILAEGHGHRPSARDLVVVLTDGRSQDDVAIPSQLLRDEGALTYAIGIRPEGARVDFNIEDDLLSIAGAGDRYFFVDGGFSSLNDAFAIEITEQICRDPCDLVGLNED</sequence>
<dbReference type="Proteomes" id="UP001642483">
    <property type="component" value="Unassembled WGS sequence"/>
</dbReference>
<feature type="disulfide bond" evidence="5">
    <location>
        <begin position="56"/>
        <end position="83"/>
    </location>
</feature>
<dbReference type="PANTHER" id="PTHR19325:SF560">
    <property type="entry name" value="SUSHI, VON WILLEBRAND FACTOR TYPE A, EGF AND PENTRAXIN DOMAIN-CONTAINING PROTEIN 1"/>
    <property type="match status" value="1"/>
</dbReference>
<name>A0ABP0FJJ4_CLALP</name>
<dbReference type="Pfam" id="PF00084">
    <property type="entry name" value="Sushi"/>
    <property type="match status" value="2"/>
</dbReference>
<reference evidence="8 9" key="1">
    <citation type="submission" date="2024-02" db="EMBL/GenBank/DDBJ databases">
        <authorList>
            <person name="Daric V."/>
            <person name="Darras S."/>
        </authorList>
    </citation>
    <scope>NUCLEOTIDE SEQUENCE [LARGE SCALE GENOMIC DNA]</scope>
</reference>
<dbReference type="PROSITE" id="PS50234">
    <property type="entry name" value="VWFA"/>
    <property type="match status" value="1"/>
</dbReference>
<dbReference type="InterPro" id="IPR036465">
    <property type="entry name" value="vWFA_dom_sf"/>
</dbReference>
<dbReference type="SUPFAM" id="SSF57535">
    <property type="entry name" value="Complement control module/SCR domain"/>
    <property type="match status" value="2"/>
</dbReference>
<dbReference type="SMART" id="SM00032">
    <property type="entry name" value="CCP"/>
    <property type="match status" value="2"/>
</dbReference>
<evidence type="ECO:0000313" key="8">
    <source>
        <dbReference type="EMBL" id="CAK8679839.1"/>
    </source>
</evidence>
<comment type="caution">
    <text evidence="5">Lacks conserved residue(s) required for the propagation of feature annotation.</text>
</comment>
<dbReference type="PROSITE" id="PS50923">
    <property type="entry name" value="SUSHI"/>
    <property type="match status" value="2"/>
</dbReference>
<feature type="domain" description="VWFA" evidence="6">
    <location>
        <begin position="154"/>
        <end position="262"/>
    </location>
</feature>
<dbReference type="InterPro" id="IPR000436">
    <property type="entry name" value="Sushi_SCR_CCP_dom"/>
</dbReference>
<proteinExistence type="predicted"/>
<evidence type="ECO:0000313" key="9">
    <source>
        <dbReference type="Proteomes" id="UP001642483"/>
    </source>
</evidence>
<dbReference type="InterPro" id="IPR050350">
    <property type="entry name" value="Compl-Cell_Adhes-Reg"/>
</dbReference>
<gene>
    <name evidence="8" type="ORF">CVLEPA_LOCUS10088</name>
</gene>
<keyword evidence="1 5" id="KW-0768">Sushi</keyword>
<evidence type="ECO:0000256" key="4">
    <source>
        <dbReference type="ARBA" id="ARBA00023180"/>
    </source>
</evidence>
<evidence type="ECO:0000259" key="7">
    <source>
        <dbReference type="PROSITE" id="PS50923"/>
    </source>
</evidence>
<accession>A0ABP0FJJ4</accession>
<keyword evidence="3 5" id="KW-1015">Disulfide bond</keyword>
<dbReference type="SUPFAM" id="SSF53300">
    <property type="entry name" value="vWA-like"/>
    <property type="match status" value="1"/>
</dbReference>
<comment type="caution">
    <text evidence="8">The sequence shown here is derived from an EMBL/GenBank/DDBJ whole genome shotgun (WGS) entry which is preliminary data.</text>
</comment>
<feature type="domain" description="Sushi" evidence="7">
    <location>
        <begin position="86"/>
        <end position="155"/>
    </location>
</feature>
<keyword evidence="4" id="KW-0325">Glycoprotein</keyword>
<dbReference type="Pfam" id="PF00092">
    <property type="entry name" value="VWA"/>
    <property type="match status" value="1"/>
</dbReference>
<feature type="domain" description="Sushi" evidence="7">
    <location>
        <begin position="26"/>
        <end position="85"/>
    </location>
</feature>
<dbReference type="Gene3D" id="3.40.50.410">
    <property type="entry name" value="von Willebrand factor, type A domain"/>
    <property type="match status" value="1"/>
</dbReference>
<dbReference type="Gene3D" id="2.10.70.10">
    <property type="entry name" value="Complement Module, domain 1"/>
    <property type="match status" value="2"/>
</dbReference>
<dbReference type="CDD" id="cd00033">
    <property type="entry name" value="CCP"/>
    <property type="match status" value="2"/>
</dbReference>
<dbReference type="InterPro" id="IPR002035">
    <property type="entry name" value="VWF_A"/>
</dbReference>